<dbReference type="GeneID" id="20802272"/>
<protein>
    <submittedName>
        <fullName evidence="1">Uncharacterized protein</fullName>
    </submittedName>
</protein>
<dbReference type="RefSeq" id="XP_009821177.1">
    <property type="nucleotide sequence ID" value="XM_009822875.1"/>
</dbReference>
<proteinExistence type="predicted"/>
<sequence>MEASKISRRHASIKASLSAMWSKVRVPTKVSSAAANGHYIAIEDRRLPTDDSSYLLVNDAA</sequence>
<accession>W4HA23</accession>
<name>W4HA23_APHAT</name>
<dbReference type="AlphaFoldDB" id="W4HA23"/>
<organism evidence="1">
    <name type="scientific">Aphanomyces astaci</name>
    <name type="common">Crayfish plague agent</name>
    <dbReference type="NCBI Taxonomy" id="112090"/>
    <lineage>
        <taxon>Eukaryota</taxon>
        <taxon>Sar</taxon>
        <taxon>Stramenopiles</taxon>
        <taxon>Oomycota</taxon>
        <taxon>Saprolegniomycetes</taxon>
        <taxon>Saprolegniales</taxon>
        <taxon>Verrucalvaceae</taxon>
        <taxon>Aphanomyces</taxon>
    </lineage>
</organism>
<evidence type="ECO:0000313" key="1">
    <source>
        <dbReference type="EMBL" id="ETV88777.1"/>
    </source>
</evidence>
<reference evidence="1" key="1">
    <citation type="submission" date="2013-12" db="EMBL/GenBank/DDBJ databases">
        <title>The Genome Sequence of Aphanomyces astaci APO3.</title>
        <authorList>
            <consortium name="The Broad Institute Genomics Platform"/>
            <person name="Russ C."/>
            <person name="Tyler B."/>
            <person name="van West P."/>
            <person name="Dieguez-Uribeondo J."/>
            <person name="Young S.K."/>
            <person name="Zeng Q."/>
            <person name="Gargeya S."/>
            <person name="Fitzgerald M."/>
            <person name="Abouelleil A."/>
            <person name="Alvarado L."/>
            <person name="Chapman S.B."/>
            <person name="Gainer-Dewar J."/>
            <person name="Goldberg J."/>
            <person name="Griggs A."/>
            <person name="Gujja S."/>
            <person name="Hansen M."/>
            <person name="Howarth C."/>
            <person name="Imamovic A."/>
            <person name="Ireland A."/>
            <person name="Larimer J."/>
            <person name="McCowan C."/>
            <person name="Murphy C."/>
            <person name="Pearson M."/>
            <person name="Poon T.W."/>
            <person name="Priest M."/>
            <person name="Roberts A."/>
            <person name="Saif S."/>
            <person name="Shea T."/>
            <person name="Sykes S."/>
            <person name="Wortman J."/>
            <person name="Nusbaum C."/>
            <person name="Birren B."/>
        </authorList>
    </citation>
    <scope>NUCLEOTIDE SEQUENCE [LARGE SCALE GENOMIC DNA]</scope>
    <source>
        <strain evidence="1">APO3</strain>
    </source>
</reference>
<dbReference type="VEuPathDB" id="FungiDB:H257_00276"/>
<dbReference type="EMBL" id="KI913114">
    <property type="protein sequence ID" value="ETV88777.1"/>
    <property type="molecule type" value="Genomic_DNA"/>
</dbReference>
<gene>
    <name evidence="1" type="ORF">H257_00276</name>
</gene>